<dbReference type="AlphaFoldDB" id="A0A409Y4L7"/>
<proteinExistence type="predicted"/>
<name>A0A409Y4L7_9AGAR</name>
<dbReference type="Proteomes" id="UP000284706">
    <property type="component" value="Unassembled WGS sequence"/>
</dbReference>
<accession>A0A409Y4L7</accession>
<protein>
    <submittedName>
        <fullName evidence="2">Uncharacterized protein</fullName>
    </submittedName>
</protein>
<gene>
    <name evidence="2" type="ORF">CVT26_003133</name>
</gene>
<reference evidence="2 3" key="1">
    <citation type="journal article" date="2018" name="Evol. Lett.">
        <title>Horizontal gene cluster transfer increased hallucinogenic mushroom diversity.</title>
        <authorList>
            <person name="Reynolds H.T."/>
            <person name="Vijayakumar V."/>
            <person name="Gluck-Thaler E."/>
            <person name="Korotkin H.B."/>
            <person name="Matheny P.B."/>
            <person name="Slot J.C."/>
        </authorList>
    </citation>
    <scope>NUCLEOTIDE SEQUENCE [LARGE SCALE GENOMIC DNA]</scope>
    <source>
        <strain evidence="2 3">SRW20</strain>
    </source>
</reference>
<dbReference type="InParanoid" id="A0A409Y4L7"/>
<keyword evidence="3" id="KW-1185">Reference proteome</keyword>
<dbReference type="EMBL" id="NHYE01001155">
    <property type="protein sequence ID" value="PPQ97984.1"/>
    <property type="molecule type" value="Genomic_DNA"/>
</dbReference>
<organism evidence="2 3">
    <name type="scientific">Gymnopilus dilepis</name>
    <dbReference type="NCBI Taxonomy" id="231916"/>
    <lineage>
        <taxon>Eukaryota</taxon>
        <taxon>Fungi</taxon>
        <taxon>Dikarya</taxon>
        <taxon>Basidiomycota</taxon>
        <taxon>Agaricomycotina</taxon>
        <taxon>Agaricomycetes</taxon>
        <taxon>Agaricomycetidae</taxon>
        <taxon>Agaricales</taxon>
        <taxon>Agaricineae</taxon>
        <taxon>Hymenogastraceae</taxon>
        <taxon>Gymnopilus</taxon>
    </lineage>
</organism>
<evidence type="ECO:0000313" key="2">
    <source>
        <dbReference type="EMBL" id="PPQ97984.1"/>
    </source>
</evidence>
<evidence type="ECO:0000256" key="1">
    <source>
        <dbReference type="SAM" id="MobiDB-lite"/>
    </source>
</evidence>
<comment type="caution">
    <text evidence="2">The sequence shown here is derived from an EMBL/GenBank/DDBJ whole genome shotgun (WGS) entry which is preliminary data.</text>
</comment>
<feature type="region of interest" description="Disordered" evidence="1">
    <location>
        <begin position="1"/>
        <end position="23"/>
    </location>
</feature>
<evidence type="ECO:0000313" key="3">
    <source>
        <dbReference type="Proteomes" id="UP000284706"/>
    </source>
</evidence>
<sequence length="107" mass="11913">MERRVLAPDPGYGGRPTGHLTQKTGPLRRKKEAFLHSSGTSQILLVFQPPSYYSTLVAVTLIVPTSKSLTGPDSPDVVTLDNSFFTMCRHWDKMLRSKGVFREFNGS</sequence>